<reference evidence="2" key="1">
    <citation type="submission" date="2018-09" db="EMBL/GenBank/DDBJ databases">
        <authorList>
            <person name="Livingstone P.G."/>
            <person name="Whitworth D.E."/>
        </authorList>
    </citation>
    <scope>NUCLEOTIDE SEQUENCE [LARGE SCALE GENOMIC DNA]</scope>
    <source>
        <strain evidence="2">AB050A</strain>
    </source>
</reference>
<dbReference type="Proteomes" id="UP000267003">
    <property type="component" value="Unassembled WGS sequence"/>
</dbReference>
<protein>
    <submittedName>
        <fullName evidence="1">Uncharacterized protein</fullName>
    </submittedName>
</protein>
<evidence type="ECO:0000313" key="1">
    <source>
        <dbReference type="EMBL" id="RKH73383.1"/>
    </source>
</evidence>
<dbReference type="OrthoDB" id="5493596at2"/>
<comment type="caution">
    <text evidence="1">The sequence shown here is derived from an EMBL/GenBank/DDBJ whole genome shotgun (WGS) entry which is preliminary data.</text>
</comment>
<evidence type="ECO:0000313" key="2">
    <source>
        <dbReference type="Proteomes" id="UP000267003"/>
    </source>
</evidence>
<sequence>MGKDAASEAGKWYAETWDGGYVRVDAKGRKVYVIRRMLNGKTYKVSTRAHPPRRDGAAQAV</sequence>
<organism evidence="1 2">
    <name type="scientific">Corallococcus aberystwythensis</name>
    <dbReference type="NCBI Taxonomy" id="2316722"/>
    <lineage>
        <taxon>Bacteria</taxon>
        <taxon>Pseudomonadati</taxon>
        <taxon>Myxococcota</taxon>
        <taxon>Myxococcia</taxon>
        <taxon>Myxococcales</taxon>
        <taxon>Cystobacterineae</taxon>
        <taxon>Myxococcaceae</taxon>
        <taxon>Corallococcus</taxon>
    </lineage>
</organism>
<proteinExistence type="predicted"/>
<name>A0A3A8QXH6_9BACT</name>
<accession>A0A3A8QXH6</accession>
<keyword evidence="2" id="KW-1185">Reference proteome</keyword>
<dbReference type="AlphaFoldDB" id="A0A3A8QXH6"/>
<dbReference type="RefSeq" id="WP_120553971.1">
    <property type="nucleotide sequence ID" value="NZ_RAWK01000015.1"/>
</dbReference>
<dbReference type="EMBL" id="RAWK01000015">
    <property type="protein sequence ID" value="RKH73383.1"/>
    <property type="molecule type" value="Genomic_DNA"/>
</dbReference>
<gene>
    <name evidence="1" type="ORF">D7W81_03980</name>
</gene>